<protein>
    <recommendedName>
        <fullName evidence="3">YokE-like PH domain-containing protein</fullName>
    </recommendedName>
</protein>
<gene>
    <name evidence="1" type="ORF">BSZ32_04050</name>
</gene>
<evidence type="ECO:0000313" key="1">
    <source>
        <dbReference type="EMBL" id="PQJ27755.1"/>
    </source>
</evidence>
<proteinExistence type="predicted"/>
<organism evidence="1 2">
    <name type="scientific">Rubritalea profundi</name>
    <dbReference type="NCBI Taxonomy" id="1658618"/>
    <lineage>
        <taxon>Bacteria</taxon>
        <taxon>Pseudomonadati</taxon>
        <taxon>Verrucomicrobiota</taxon>
        <taxon>Verrucomicrobiia</taxon>
        <taxon>Verrucomicrobiales</taxon>
        <taxon>Rubritaleaceae</taxon>
        <taxon>Rubritalea</taxon>
    </lineage>
</organism>
<dbReference type="RefSeq" id="WP_105042242.1">
    <property type="nucleotide sequence ID" value="NZ_MQWA01000001.1"/>
</dbReference>
<comment type="caution">
    <text evidence="1">The sequence shown here is derived from an EMBL/GenBank/DDBJ whole genome shotgun (WGS) entry which is preliminary data.</text>
</comment>
<evidence type="ECO:0000313" key="2">
    <source>
        <dbReference type="Proteomes" id="UP000239907"/>
    </source>
</evidence>
<name>A0A2S7TYC4_9BACT</name>
<dbReference type="Proteomes" id="UP000239907">
    <property type="component" value="Unassembled WGS sequence"/>
</dbReference>
<reference evidence="1 2" key="1">
    <citation type="submission" date="2016-12" db="EMBL/GenBank/DDBJ databases">
        <title>Study of bacterial adaptation to deep sea.</title>
        <authorList>
            <person name="Song J."/>
            <person name="Yoshizawa S."/>
            <person name="Kogure K."/>
        </authorList>
    </citation>
    <scope>NUCLEOTIDE SEQUENCE [LARGE SCALE GENOMIC DNA]</scope>
    <source>
        <strain evidence="1 2">SAORIC-165</strain>
    </source>
</reference>
<keyword evidence="2" id="KW-1185">Reference proteome</keyword>
<accession>A0A2S7TYC4</accession>
<evidence type="ECO:0008006" key="3">
    <source>
        <dbReference type="Google" id="ProtNLM"/>
    </source>
</evidence>
<dbReference type="EMBL" id="MQWA01000001">
    <property type="protein sequence ID" value="PQJ27755.1"/>
    <property type="molecule type" value="Genomic_DNA"/>
</dbReference>
<dbReference type="AlphaFoldDB" id="A0A2S7TYC4"/>
<sequence>MNQLEKQLFRDNVGDAEPRLQLRTKTRVDTGRWWRKTPLWLCVMDDELVLLSVSRRRYIERLPLSASQQTHYNHSTGELVIEPAESLQCNRCALSPRDALRVLNFLKSKKTTKH</sequence>